<dbReference type="AlphaFoldDB" id="A0AA38GB96"/>
<name>A0AA38GB96_TAXCH</name>
<organism evidence="1 2">
    <name type="scientific">Taxus chinensis</name>
    <name type="common">Chinese yew</name>
    <name type="synonym">Taxus wallichiana var. chinensis</name>
    <dbReference type="NCBI Taxonomy" id="29808"/>
    <lineage>
        <taxon>Eukaryota</taxon>
        <taxon>Viridiplantae</taxon>
        <taxon>Streptophyta</taxon>
        <taxon>Embryophyta</taxon>
        <taxon>Tracheophyta</taxon>
        <taxon>Spermatophyta</taxon>
        <taxon>Pinopsida</taxon>
        <taxon>Pinidae</taxon>
        <taxon>Conifers II</taxon>
        <taxon>Cupressales</taxon>
        <taxon>Taxaceae</taxon>
        <taxon>Taxus</taxon>
    </lineage>
</organism>
<reference evidence="1 2" key="1">
    <citation type="journal article" date="2021" name="Nat. Plants">
        <title>The Taxus genome provides insights into paclitaxel biosynthesis.</title>
        <authorList>
            <person name="Xiong X."/>
            <person name="Gou J."/>
            <person name="Liao Q."/>
            <person name="Li Y."/>
            <person name="Zhou Q."/>
            <person name="Bi G."/>
            <person name="Li C."/>
            <person name="Du R."/>
            <person name="Wang X."/>
            <person name="Sun T."/>
            <person name="Guo L."/>
            <person name="Liang H."/>
            <person name="Lu P."/>
            <person name="Wu Y."/>
            <person name="Zhang Z."/>
            <person name="Ro D.K."/>
            <person name="Shang Y."/>
            <person name="Huang S."/>
            <person name="Yan J."/>
        </authorList>
    </citation>
    <scope>NUCLEOTIDE SEQUENCE [LARGE SCALE GENOMIC DNA]</scope>
    <source>
        <strain evidence="1">Ta-2019</strain>
    </source>
</reference>
<proteinExistence type="predicted"/>
<evidence type="ECO:0000313" key="2">
    <source>
        <dbReference type="Proteomes" id="UP000824469"/>
    </source>
</evidence>
<dbReference type="PANTHER" id="PTHR13382:SF21">
    <property type="entry name" value="OS12G0601000 PROTEIN"/>
    <property type="match status" value="1"/>
</dbReference>
<dbReference type="PANTHER" id="PTHR13382">
    <property type="entry name" value="MITOCHONDRIAL ATP SYNTHASE COUPLING FACTOR B"/>
    <property type="match status" value="1"/>
</dbReference>
<feature type="non-terminal residue" evidence="1">
    <location>
        <position position="226"/>
    </location>
</feature>
<gene>
    <name evidence="1" type="ORF">KI387_020122</name>
</gene>
<evidence type="ECO:0000313" key="1">
    <source>
        <dbReference type="EMBL" id="KAH9318353.1"/>
    </source>
</evidence>
<dbReference type="InterPro" id="IPR032675">
    <property type="entry name" value="LRR_dom_sf"/>
</dbReference>
<dbReference type="InterPro" id="IPR050648">
    <property type="entry name" value="F-box_LRR-repeat"/>
</dbReference>
<comment type="caution">
    <text evidence="1">The sequence shown here is derived from an EMBL/GenBank/DDBJ whole genome shotgun (WGS) entry which is preliminary data.</text>
</comment>
<dbReference type="OMA" id="CHTNGNE"/>
<accession>A0AA38GB96</accession>
<dbReference type="Proteomes" id="UP000824469">
    <property type="component" value="Unassembled WGS sequence"/>
</dbReference>
<dbReference type="SUPFAM" id="SSF52047">
    <property type="entry name" value="RNI-like"/>
    <property type="match status" value="1"/>
</dbReference>
<dbReference type="EMBL" id="JAHRHJ020000004">
    <property type="protein sequence ID" value="KAH9318353.1"/>
    <property type="molecule type" value="Genomic_DNA"/>
</dbReference>
<dbReference type="GO" id="GO:0005737">
    <property type="term" value="C:cytoplasm"/>
    <property type="evidence" value="ECO:0007669"/>
    <property type="project" value="TreeGrafter"/>
</dbReference>
<sequence>MLSLTFGSGITDASVAALASSWNNLQMLDLSGSSITDRGLGIICSAFSGTLSKLLIALCRQISIAGLQMVATQLPFLELLDCGMTIDYKCHTNGNEATSLVRLEQQGGNSLSKLKANTISNRLVIKHSRLKKLSLWGCSGIHALYLDCPELVELNLNSCSSLSPENMFLQCPALLAVHAAYCENVVTCAFQSKVSCSTEKETLHFSTKRMADGSKRVQAPQFDIIQ</sequence>
<protein>
    <submittedName>
        <fullName evidence="1">Uncharacterized protein</fullName>
    </submittedName>
</protein>
<keyword evidence="2" id="KW-1185">Reference proteome</keyword>
<dbReference type="Gene3D" id="3.80.10.10">
    <property type="entry name" value="Ribonuclease Inhibitor"/>
    <property type="match status" value="1"/>
</dbReference>